<evidence type="ECO:0000313" key="1">
    <source>
        <dbReference type="EMBL" id="MDI3349701.1"/>
    </source>
</evidence>
<dbReference type="InterPro" id="IPR054781">
    <property type="entry name" value="Asp23-rel"/>
</dbReference>
<dbReference type="AlphaFoldDB" id="A0AA43U051"/>
<evidence type="ECO:0000313" key="2">
    <source>
        <dbReference type="Proteomes" id="UP001162175"/>
    </source>
</evidence>
<proteinExistence type="predicted"/>
<dbReference type="RefSeq" id="WP_282456391.1">
    <property type="nucleotide sequence ID" value="NZ_JAPFAP010000052.1"/>
</dbReference>
<comment type="caution">
    <text evidence="1">The sequence shown here is derived from an EMBL/GenBank/DDBJ whole genome shotgun (WGS) entry which is preliminary data.</text>
</comment>
<dbReference type="NCBIfam" id="NF045836">
    <property type="entry name" value="MMB_0454_fam"/>
    <property type="match status" value="1"/>
</dbReference>
<gene>
    <name evidence="1" type="ORF">DCBHLPFO_00280</name>
</gene>
<name>A0AA43U051_MYCAR</name>
<sequence>MLEEHKMSDFVSVNTKMNFDFKVESETIYQAINHFFENQDEIILTKEPTINIRDNNGIEIFISYKLKKGSILSFETKKMIFMLEQRIYSLLNVKPNNINVIFKGIKNV</sequence>
<dbReference type="EMBL" id="JAPFAR010000086">
    <property type="protein sequence ID" value="MDI3349701.1"/>
    <property type="molecule type" value="Genomic_DNA"/>
</dbReference>
<organism evidence="1 2">
    <name type="scientific">Mycoplasmopsis arginini</name>
    <name type="common">Mycoplasma arginini</name>
    <dbReference type="NCBI Taxonomy" id="2094"/>
    <lineage>
        <taxon>Bacteria</taxon>
        <taxon>Bacillati</taxon>
        <taxon>Mycoplasmatota</taxon>
        <taxon>Mycoplasmoidales</taxon>
        <taxon>Metamycoplasmataceae</taxon>
        <taxon>Mycoplasmopsis</taxon>
    </lineage>
</organism>
<reference evidence="1" key="1">
    <citation type="submission" date="2022-11" db="EMBL/GenBank/DDBJ databases">
        <title>Draft genome of Mycoplasma arginini isolated from fly.</title>
        <authorList>
            <person name="Severgnini M."/>
            <person name="Gioia G."/>
            <person name="Cremonesi P."/>
            <person name="Moroni P."/>
            <person name="Addis M.F."/>
            <person name="Castiglioni B."/>
        </authorList>
    </citation>
    <scope>NUCLEOTIDE SEQUENCE</scope>
    <source>
        <strain evidence="1">QMP CG1-1632</strain>
    </source>
</reference>
<protein>
    <submittedName>
        <fullName evidence="1">Uncharacterized protein</fullName>
    </submittedName>
</protein>
<accession>A0AA43U051</accession>
<dbReference type="Proteomes" id="UP001162175">
    <property type="component" value="Unassembled WGS sequence"/>
</dbReference>